<dbReference type="InterPro" id="IPR002792">
    <property type="entry name" value="TRAM_dom"/>
</dbReference>
<dbReference type="InterPro" id="IPR005840">
    <property type="entry name" value="Ribosomal_uS12_MeSTrfase_RimO"/>
</dbReference>
<dbReference type="InterPro" id="IPR058240">
    <property type="entry name" value="rSAM_sf"/>
</dbReference>
<keyword evidence="1 8" id="KW-0004">4Fe-4S</keyword>
<dbReference type="Pfam" id="PF04055">
    <property type="entry name" value="Radical_SAM"/>
    <property type="match status" value="1"/>
</dbReference>
<dbReference type="EC" id="2.8.4.4" evidence="8"/>
<keyword evidence="2 8" id="KW-0963">Cytoplasm</keyword>
<dbReference type="Gene3D" id="3.40.50.12160">
    <property type="entry name" value="Methylthiotransferase, N-terminal domain"/>
    <property type="match status" value="1"/>
</dbReference>
<evidence type="ECO:0000256" key="8">
    <source>
        <dbReference type="HAMAP-Rule" id="MF_01865"/>
    </source>
</evidence>
<feature type="binding site" evidence="8">
    <location>
        <position position="192"/>
    </location>
    <ligand>
        <name>[4Fe-4S] cluster</name>
        <dbReference type="ChEBI" id="CHEBI:49883"/>
        <label>2</label>
        <note>4Fe-4S-S-AdoMet</note>
    </ligand>
</feature>
<evidence type="ECO:0000256" key="2">
    <source>
        <dbReference type="ARBA" id="ARBA00022490"/>
    </source>
</evidence>
<dbReference type="Proteomes" id="UP001595823">
    <property type="component" value="Unassembled WGS sequence"/>
</dbReference>
<organism evidence="12 13">
    <name type="scientific">Salininema proteolyticum</name>
    <dbReference type="NCBI Taxonomy" id="1607685"/>
    <lineage>
        <taxon>Bacteria</taxon>
        <taxon>Bacillati</taxon>
        <taxon>Actinomycetota</taxon>
        <taxon>Actinomycetes</taxon>
        <taxon>Glycomycetales</taxon>
        <taxon>Glycomycetaceae</taxon>
        <taxon>Salininema</taxon>
    </lineage>
</organism>
<gene>
    <name evidence="8 12" type="primary">rimO</name>
    <name evidence="12" type="ORF">ACFPET_15210</name>
</gene>
<protein>
    <recommendedName>
        <fullName evidence="8">Ribosomal protein uS12 methylthiotransferase RimO</fullName>
        <shortName evidence="8">uS12 MTTase</shortName>
        <shortName evidence="8">uS12 methylthiotransferase</shortName>
        <ecNumber evidence="8">2.8.4.4</ecNumber>
    </recommendedName>
    <alternativeName>
        <fullName evidence="8">Ribosomal protein uS12 (aspartate-C(3))-methylthiotransferase</fullName>
    </alternativeName>
    <alternativeName>
        <fullName evidence="8">Ribosome maturation factor RimO</fullName>
    </alternativeName>
</protein>
<dbReference type="PANTHER" id="PTHR43837:SF1">
    <property type="entry name" value="RIBOSOMAL PROTEIN US12 METHYLTHIOTRANSFERASE RIMO"/>
    <property type="match status" value="1"/>
</dbReference>
<dbReference type="PROSITE" id="PS50926">
    <property type="entry name" value="TRAM"/>
    <property type="match status" value="1"/>
</dbReference>
<keyword evidence="7 8" id="KW-0411">Iron-sulfur</keyword>
<feature type="binding site" evidence="8">
    <location>
        <position position="54"/>
    </location>
    <ligand>
        <name>[4Fe-4S] cluster</name>
        <dbReference type="ChEBI" id="CHEBI:49883"/>
        <label>1</label>
    </ligand>
</feature>
<comment type="cofactor">
    <cofactor evidence="8">
        <name>[4Fe-4S] cluster</name>
        <dbReference type="ChEBI" id="CHEBI:49883"/>
    </cofactor>
    <text evidence="8">Binds 2 [4Fe-4S] clusters. One cluster is coordinated with 3 cysteines and an exchangeable S-adenosyl-L-methionine.</text>
</comment>
<dbReference type="PROSITE" id="PS01278">
    <property type="entry name" value="MTTASE_RADICAL"/>
    <property type="match status" value="1"/>
</dbReference>
<dbReference type="RefSeq" id="WP_380622601.1">
    <property type="nucleotide sequence ID" value="NZ_JBHSDK010000021.1"/>
</dbReference>
<dbReference type="HAMAP" id="MF_01865">
    <property type="entry name" value="MTTase_RimO"/>
    <property type="match status" value="1"/>
</dbReference>
<evidence type="ECO:0000313" key="13">
    <source>
        <dbReference type="Proteomes" id="UP001595823"/>
    </source>
</evidence>
<dbReference type="SUPFAM" id="SSF102114">
    <property type="entry name" value="Radical SAM enzymes"/>
    <property type="match status" value="1"/>
</dbReference>
<feature type="binding site" evidence="8">
    <location>
        <position position="18"/>
    </location>
    <ligand>
        <name>[4Fe-4S] cluster</name>
        <dbReference type="ChEBI" id="CHEBI:49883"/>
        <label>1</label>
    </ligand>
</feature>
<dbReference type="InterPro" id="IPR023404">
    <property type="entry name" value="rSAM_horseshoe"/>
</dbReference>
<dbReference type="InterPro" id="IPR007197">
    <property type="entry name" value="rSAM"/>
</dbReference>
<dbReference type="NCBIfam" id="TIGR00089">
    <property type="entry name" value="MiaB/RimO family radical SAM methylthiotransferase"/>
    <property type="match status" value="1"/>
</dbReference>
<feature type="binding site" evidence="8">
    <location>
        <position position="196"/>
    </location>
    <ligand>
        <name>[4Fe-4S] cluster</name>
        <dbReference type="ChEBI" id="CHEBI:49883"/>
        <label>2</label>
        <note>4Fe-4S-S-AdoMet</note>
    </ligand>
</feature>
<evidence type="ECO:0000256" key="5">
    <source>
        <dbReference type="ARBA" id="ARBA00022723"/>
    </source>
</evidence>
<keyword evidence="6 8" id="KW-0408">Iron</keyword>
<keyword evidence="12" id="KW-0687">Ribonucleoprotein</keyword>
<dbReference type="SFLD" id="SFLDG01082">
    <property type="entry name" value="B12-binding_domain_containing"/>
    <property type="match status" value="1"/>
</dbReference>
<evidence type="ECO:0000256" key="1">
    <source>
        <dbReference type="ARBA" id="ARBA00022485"/>
    </source>
</evidence>
<dbReference type="EMBL" id="JBHSDK010000021">
    <property type="protein sequence ID" value="MFC4336551.1"/>
    <property type="molecule type" value="Genomic_DNA"/>
</dbReference>
<dbReference type="SMART" id="SM00729">
    <property type="entry name" value="Elp3"/>
    <property type="match status" value="1"/>
</dbReference>
<evidence type="ECO:0000256" key="6">
    <source>
        <dbReference type="ARBA" id="ARBA00023004"/>
    </source>
</evidence>
<dbReference type="Gene3D" id="2.40.50.140">
    <property type="entry name" value="Nucleic acid-binding proteins"/>
    <property type="match status" value="1"/>
</dbReference>
<reference evidence="13" key="1">
    <citation type="journal article" date="2019" name="Int. J. Syst. Evol. Microbiol.">
        <title>The Global Catalogue of Microorganisms (GCM) 10K type strain sequencing project: providing services to taxonomists for standard genome sequencing and annotation.</title>
        <authorList>
            <consortium name="The Broad Institute Genomics Platform"/>
            <consortium name="The Broad Institute Genome Sequencing Center for Infectious Disease"/>
            <person name="Wu L."/>
            <person name="Ma J."/>
        </authorList>
    </citation>
    <scope>NUCLEOTIDE SEQUENCE [LARGE SCALE GENOMIC DNA]</scope>
    <source>
        <strain evidence="13">IBRC-M 10908</strain>
    </source>
</reference>
<keyword evidence="12" id="KW-0689">Ribosomal protein</keyword>
<dbReference type="CDD" id="cd01335">
    <property type="entry name" value="Radical_SAM"/>
    <property type="match status" value="1"/>
</dbReference>
<dbReference type="Pfam" id="PF18693">
    <property type="entry name" value="TRAM_2"/>
    <property type="match status" value="1"/>
</dbReference>
<comment type="caution">
    <text evidence="12">The sequence shown here is derived from an EMBL/GenBank/DDBJ whole genome shotgun (WGS) entry which is preliminary data.</text>
</comment>
<dbReference type="Pfam" id="PF00919">
    <property type="entry name" value="UPF0004"/>
    <property type="match status" value="1"/>
</dbReference>
<dbReference type="InterPro" id="IPR020612">
    <property type="entry name" value="Methylthiotransferase_CS"/>
</dbReference>
<dbReference type="GO" id="GO:0005840">
    <property type="term" value="C:ribosome"/>
    <property type="evidence" value="ECO:0007669"/>
    <property type="project" value="UniProtKB-KW"/>
</dbReference>
<dbReference type="PROSITE" id="PS51449">
    <property type="entry name" value="MTTASE_N"/>
    <property type="match status" value="1"/>
</dbReference>
<feature type="domain" description="MTTase N-terminal" evidence="10">
    <location>
        <begin position="9"/>
        <end position="120"/>
    </location>
</feature>
<evidence type="ECO:0000259" key="11">
    <source>
        <dbReference type="PROSITE" id="PS51918"/>
    </source>
</evidence>
<feature type="binding site" evidence="8">
    <location>
        <position position="83"/>
    </location>
    <ligand>
        <name>[4Fe-4S] cluster</name>
        <dbReference type="ChEBI" id="CHEBI:49883"/>
        <label>1</label>
    </ligand>
</feature>
<dbReference type="PROSITE" id="PS51918">
    <property type="entry name" value="RADICAL_SAM"/>
    <property type="match status" value="1"/>
</dbReference>
<keyword evidence="4 8" id="KW-0949">S-adenosyl-L-methionine</keyword>
<dbReference type="InterPro" id="IPR038135">
    <property type="entry name" value="Methylthiotransferase_N_sf"/>
</dbReference>
<comment type="similarity">
    <text evidence="8">Belongs to the methylthiotransferase family. RimO subfamily.</text>
</comment>
<dbReference type="SFLD" id="SFLDS00029">
    <property type="entry name" value="Radical_SAM"/>
    <property type="match status" value="1"/>
</dbReference>
<dbReference type="InterPro" id="IPR005839">
    <property type="entry name" value="Methylthiotransferase"/>
</dbReference>
<feature type="domain" description="TRAM" evidence="9">
    <location>
        <begin position="411"/>
        <end position="478"/>
    </location>
</feature>
<accession>A0ABV8U1U1</accession>
<keyword evidence="3 8" id="KW-0808">Transferase</keyword>
<name>A0ABV8U1U1_9ACTN</name>
<evidence type="ECO:0000259" key="9">
    <source>
        <dbReference type="PROSITE" id="PS50926"/>
    </source>
</evidence>
<evidence type="ECO:0000259" key="10">
    <source>
        <dbReference type="PROSITE" id="PS51449"/>
    </source>
</evidence>
<keyword evidence="13" id="KW-1185">Reference proteome</keyword>
<dbReference type="InterPro" id="IPR006638">
    <property type="entry name" value="Elp3/MiaA/NifB-like_rSAM"/>
</dbReference>
<sequence length="481" mass="51811">MSAAEQKTRKVSVITLGCARNETDSEELAARLGHGGWSLTEQSDEADVIMVNTCGFIEQAKTESIDVILSASETGKKVVATGCMAERYGDDLAKSMPEADAVLGFDHYPHMAERLDQILAGETIDAHRPSDRRKILPLSPAKRQDAAAVVPGHNREAQADGTTLDQGPAHLTVMRHRLSKGPVANLKIASGCDRRCTFCAIPSFRGAFVSRHPDEIVAEAAWLASDGVKELNLVSENTTSYGKDLGDPDALADVLRRLADIDGIEWIRLSYLQPAELRPSLVSAMGAIDKVVPYYDLSFQHSAPNVLRRMKRFGSTDNFLALLDQVREYDPAAGARTNVIVGFPGETEEDVAELVRFLENARLDAVGVFAYSDEDGTAAADLDGHLDQEVVDARVEKISGLVDELISQRSADRLGETLTVLVESVADDGVDGRAAHQAPEVDGTTALVGDVDGLAEGDFVTARVVDSYGVDLIAEVIEVSR</sequence>
<evidence type="ECO:0000313" key="12">
    <source>
        <dbReference type="EMBL" id="MFC4336551.1"/>
    </source>
</evidence>
<feature type="domain" description="Radical SAM core" evidence="11">
    <location>
        <begin position="178"/>
        <end position="409"/>
    </location>
</feature>
<evidence type="ECO:0000256" key="3">
    <source>
        <dbReference type="ARBA" id="ARBA00022679"/>
    </source>
</evidence>
<evidence type="ECO:0000256" key="4">
    <source>
        <dbReference type="ARBA" id="ARBA00022691"/>
    </source>
</evidence>
<dbReference type="InterPro" id="IPR012340">
    <property type="entry name" value="NA-bd_OB-fold"/>
</dbReference>
<evidence type="ECO:0000256" key="7">
    <source>
        <dbReference type="ARBA" id="ARBA00023014"/>
    </source>
</evidence>
<dbReference type="GO" id="GO:0103039">
    <property type="term" value="F:protein methylthiotransferase activity"/>
    <property type="evidence" value="ECO:0007669"/>
    <property type="project" value="UniProtKB-EC"/>
</dbReference>
<dbReference type="SFLD" id="SFLDF00274">
    <property type="entry name" value="ribosomal_protein_S12_methylth"/>
    <property type="match status" value="1"/>
</dbReference>
<proteinExistence type="inferred from homology"/>
<dbReference type="SFLD" id="SFLDG01061">
    <property type="entry name" value="methylthiotransferase"/>
    <property type="match status" value="1"/>
</dbReference>
<keyword evidence="5 8" id="KW-0479">Metal-binding</keyword>
<dbReference type="Gene3D" id="3.80.30.20">
    <property type="entry name" value="tm_1862 like domain"/>
    <property type="match status" value="1"/>
</dbReference>
<dbReference type="NCBIfam" id="TIGR01125">
    <property type="entry name" value="30S ribosomal protein S12 methylthiotransferase RimO"/>
    <property type="match status" value="1"/>
</dbReference>
<dbReference type="InterPro" id="IPR013848">
    <property type="entry name" value="Methylthiotransferase_N"/>
</dbReference>
<comment type="catalytic activity">
    <reaction evidence="8">
        <text>L-aspartate(89)-[ribosomal protein uS12]-hydrogen + (sulfur carrier)-SH + AH2 + 2 S-adenosyl-L-methionine = 3-methylsulfanyl-L-aspartate(89)-[ribosomal protein uS12]-hydrogen + (sulfur carrier)-H + 5'-deoxyadenosine + L-methionine + A + S-adenosyl-L-homocysteine + 2 H(+)</text>
        <dbReference type="Rhea" id="RHEA:37087"/>
        <dbReference type="Rhea" id="RHEA-COMP:10460"/>
        <dbReference type="Rhea" id="RHEA-COMP:10461"/>
        <dbReference type="Rhea" id="RHEA-COMP:14737"/>
        <dbReference type="Rhea" id="RHEA-COMP:14739"/>
        <dbReference type="ChEBI" id="CHEBI:13193"/>
        <dbReference type="ChEBI" id="CHEBI:15378"/>
        <dbReference type="ChEBI" id="CHEBI:17319"/>
        <dbReference type="ChEBI" id="CHEBI:17499"/>
        <dbReference type="ChEBI" id="CHEBI:29917"/>
        <dbReference type="ChEBI" id="CHEBI:29961"/>
        <dbReference type="ChEBI" id="CHEBI:57844"/>
        <dbReference type="ChEBI" id="CHEBI:57856"/>
        <dbReference type="ChEBI" id="CHEBI:59789"/>
        <dbReference type="ChEBI" id="CHEBI:64428"/>
        <dbReference type="ChEBI" id="CHEBI:73599"/>
        <dbReference type="EC" id="2.8.4.4"/>
    </reaction>
</comment>
<dbReference type="PANTHER" id="PTHR43837">
    <property type="entry name" value="RIBOSOMAL PROTEIN S12 METHYLTHIOTRANSFERASE RIMO"/>
    <property type="match status" value="1"/>
</dbReference>
<feature type="binding site" evidence="8">
    <location>
        <position position="199"/>
    </location>
    <ligand>
        <name>[4Fe-4S] cluster</name>
        <dbReference type="ChEBI" id="CHEBI:49883"/>
        <label>2</label>
        <note>4Fe-4S-S-AdoMet</note>
    </ligand>
</feature>
<comment type="function">
    <text evidence="8">Catalyzes the methylthiolation of an aspartic acid residue of ribosomal protein uS12.</text>
</comment>
<comment type="subcellular location">
    <subcellularLocation>
        <location evidence="8">Cytoplasm</location>
    </subcellularLocation>
</comment>